<keyword evidence="2" id="KW-1185">Reference proteome</keyword>
<comment type="caution">
    <text evidence="1">The sequence shown here is derived from an EMBL/GenBank/DDBJ whole genome shotgun (WGS) entry which is preliminary data.</text>
</comment>
<dbReference type="EMBL" id="JAGKQM010000017">
    <property type="protein sequence ID" value="KAH0870533.1"/>
    <property type="molecule type" value="Genomic_DNA"/>
</dbReference>
<name>A0ABQ7YQY3_BRANA</name>
<proteinExistence type="predicted"/>
<sequence length="37" mass="4641">MWWWWNSQCYWKRICKTCSFICSILCHVRLVGRKKSC</sequence>
<evidence type="ECO:0000313" key="1">
    <source>
        <dbReference type="EMBL" id="KAH0870533.1"/>
    </source>
</evidence>
<gene>
    <name evidence="1" type="ORF">HID58_077555</name>
</gene>
<dbReference type="Proteomes" id="UP000824890">
    <property type="component" value="Unassembled WGS sequence"/>
</dbReference>
<accession>A0ABQ7YQY3</accession>
<organism evidence="1 2">
    <name type="scientific">Brassica napus</name>
    <name type="common">Rape</name>
    <dbReference type="NCBI Taxonomy" id="3708"/>
    <lineage>
        <taxon>Eukaryota</taxon>
        <taxon>Viridiplantae</taxon>
        <taxon>Streptophyta</taxon>
        <taxon>Embryophyta</taxon>
        <taxon>Tracheophyta</taxon>
        <taxon>Spermatophyta</taxon>
        <taxon>Magnoliopsida</taxon>
        <taxon>eudicotyledons</taxon>
        <taxon>Gunneridae</taxon>
        <taxon>Pentapetalae</taxon>
        <taxon>rosids</taxon>
        <taxon>malvids</taxon>
        <taxon>Brassicales</taxon>
        <taxon>Brassicaceae</taxon>
        <taxon>Brassiceae</taxon>
        <taxon>Brassica</taxon>
    </lineage>
</organism>
<reference evidence="1 2" key="1">
    <citation type="submission" date="2021-05" db="EMBL/GenBank/DDBJ databases">
        <title>Genome Assembly of Synthetic Allotetraploid Brassica napus Reveals Homoeologous Exchanges between Subgenomes.</title>
        <authorList>
            <person name="Davis J.T."/>
        </authorList>
    </citation>
    <scope>NUCLEOTIDE SEQUENCE [LARGE SCALE GENOMIC DNA]</scope>
    <source>
        <strain evidence="2">cv. Da-Ae</strain>
        <tissue evidence="1">Seedling</tissue>
    </source>
</reference>
<evidence type="ECO:0000313" key="2">
    <source>
        <dbReference type="Proteomes" id="UP000824890"/>
    </source>
</evidence>
<protein>
    <submittedName>
        <fullName evidence="1">Uncharacterized protein</fullName>
    </submittedName>
</protein>